<feature type="compositionally biased region" description="Basic residues" evidence="1">
    <location>
        <begin position="66"/>
        <end position="78"/>
    </location>
</feature>
<evidence type="ECO:0000256" key="1">
    <source>
        <dbReference type="SAM" id="MobiDB-lite"/>
    </source>
</evidence>
<dbReference type="EC" id="3.6.1.7" evidence="2"/>
<organism evidence="2">
    <name type="scientific">uncultured Actinomycetospora sp</name>
    <dbReference type="NCBI Taxonomy" id="1135996"/>
    <lineage>
        <taxon>Bacteria</taxon>
        <taxon>Bacillati</taxon>
        <taxon>Actinomycetota</taxon>
        <taxon>Actinomycetes</taxon>
        <taxon>Pseudonocardiales</taxon>
        <taxon>Pseudonocardiaceae</taxon>
        <taxon>Actinomycetospora</taxon>
        <taxon>environmental samples</taxon>
    </lineage>
</organism>
<sequence length="88" mass="10080">GQQAHRRPGPRPGRQLPVGRAGRRDRPRSRRVGAQPRRRQRRAGRRGRRRRRRPHGGVGPPGALVRRGHRRRRHRHRAAGAGVVRAGM</sequence>
<proteinExistence type="predicted"/>
<dbReference type="GO" id="GO:0003998">
    <property type="term" value="F:acylphosphatase activity"/>
    <property type="evidence" value="ECO:0007669"/>
    <property type="project" value="UniProtKB-EC"/>
</dbReference>
<feature type="region of interest" description="Disordered" evidence="1">
    <location>
        <begin position="1"/>
        <end position="88"/>
    </location>
</feature>
<gene>
    <name evidence="2" type="ORF">AVDCRST_MAG54-1793</name>
</gene>
<dbReference type="EMBL" id="CADCTH010000240">
    <property type="protein sequence ID" value="CAA9246780.1"/>
    <property type="molecule type" value="Genomic_DNA"/>
</dbReference>
<feature type="compositionally biased region" description="Basic residues" evidence="1">
    <location>
        <begin position="21"/>
        <end position="55"/>
    </location>
</feature>
<protein>
    <submittedName>
        <fullName evidence="2">Acylphosphate phosphohydrolase, putative</fullName>
        <ecNumber evidence="2">3.6.1.7</ecNumber>
    </submittedName>
</protein>
<feature type="non-terminal residue" evidence="2">
    <location>
        <position position="1"/>
    </location>
</feature>
<feature type="compositionally biased region" description="Low complexity" evidence="1">
    <location>
        <begin position="79"/>
        <end position="88"/>
    </location>
</feature>
<keyword evidence="2" id="KW-0378">Hydrolase</keyword>
<dbReference type="AlphaFoldDB" id="A0A6J4IBR1"/>
<accession>A0A6J4IBR1</accession>
<feature type="non-terminal residue" evidence="2">
    <location>
        <position position="88"/>
    </location>
</feature>
<reference evidence="2" key="1">
    <citation type="submission" date="2020-02" db="EMBL/GenBank/DDBJ databases">
        <authorList>
            <person name="Meier V. D."/>
        </authorList>
    </citation>
    <scope>NUCLEOTIDE SEQUENCE</scope>
    <source>
        <strain evidence="2">AVDCRST_MAG54</strain>
    </source>
</reference>
<evidence type="ECO:0000313" key="2">
    <source>
        <dbReference type="EMBL" id="CAA9246780.1"/>
    </source>
</evidence>
<name>A0A6J4IBR1_9PSEU</name>